<comment type="subcellular location">
    <subcellularLocation>
        <location evidence="3">Nucleus</location>
    </subcellularLocation>
</comment>
<dbReference type="RefSeq" id="XP_037153847.1">
    <property type="nucleotide sequence ID" value="XM_037301030.1"/>
</dbReference>
<evidence type="ECO:0000256" key="4">
    <source>
        <dbReference type="ARBA" id="ARBA00009375"/>
    </source>
</evidence>
<dbReference type="InterPro" id="IPR020095">
    <property type="entry name" value="PsdUridine_synth_TruA_C"/>
</dbReference>
<accession>A0A8H6CKG5</accession>
<comment type="catalytic activity">
    <reaction evidence="9">
        <text>a uridine in tRNA = a pseudouridine in tRNA</text>
        <dbReference type="Rhea" id="RHEA:54572"/>
        <dbReference type="Rhea" id="RHEA-COMP:13339"/>
        <dbReference type="Rhea" id="RHEA-COMP:13934"/>
        <dbReference type="ChEBI" id="CHEBI:65314"/>
        <dbReference type="ChEBI" id="CHEBI:65315"/>
    </reaction>
</comment>
<comment type="similarity">
    <text evidence="4">Belongs to the tRNA pseudouridine synthase TruA family.</text>
</comment>
<sequence length="674" mass="76639">MYEQSLMIPSPAQRTVNLLRHRYLRASLIEHPPPWLPKRTESILLGRQPTKTERDYHILRTTGVPAIRVWEVEATRDLETEVAREAEDVEEIKGIEEMGQVEELGGGPIRRKKSGAQNGRIARNNERAAKRQKVDGRKEDLPVYATKFSKEEIETQEKKPKRKVAVMLGYSGTGYKGMQLNHHEKTIEGDLFKAFVDSGAISKANADDPKKSSLIRCARTDKGVHAAGNVISLKLIVEDPDIVAKINEHLSPQIRVWGIERTNGSFSCYQHCDSRTYQYLIPSHCFLPPHPKSFLAKQMVELAEEANDLEGYQARQKEVEDVWSKMEEEYVRPVIEEMELSIRDEVLRAFYEHDNSPANSASTIGTEALKQTISGVPNQVKVISAVEDVSATESKNRQESTADISSVLGLETVNVEAMETREERPRELTPVENALRDLKAAHIKAKNAYRIHPARVARVRSHLSRYIGTHKFHNYTIEKTFRDPSATRVIKAFNVDAVPIIINDTEWLSLKVWGQSFMMHQIRKMVSMIALLVRCGCHEGRIQDSYMADKLSIPKAPSLGLLLECPVFEVYNEKLEGFGYNKIDFSRYEEEMEEFKQREIYGRIFREEERDHTFHSFFAGMDNTRSSQLFYLSSAGVEATKKEIKKDTLTDAAAKTNIGEVLSEDEGDAINEEG</sequence>
<evidence type="ECO:0000256" key="1">
    <source>
        <dbReference type="ARBA" id="ARBA00001166"/>
    </source>
</evidence>
<evidence type="ECO:0000256" key="9">
    <source>
        <dbReference type="ARBA" id="ARBA00036943"/>
    </source>
</evidence>
<dbReference type="GO" id="GO:1990481">
    <property type="term" value="P:mRNA pseudouridine synthesis"/>
    <property type="evidence" value="ECO:0007669"/>
    <property type="project" value="TreeGrafter"/>
</dbReference>
<feature type="active site" description="Nucleophile" evidence="14">
    <location>
        <position position="221"/>
    </location>
</feature>
<evidence type="ECO:0000256" key="12">
    <source>
        <dbReference type="ARBA" id="ARBA00079072"/>
    </source>
</evidence>
<keyword evidence="5" id="KW-0507">mRNA processing</keyword>
<reference evidence="18 19" key="1">
    <citation type="journal article" date="2020" name="Genomics">
        <title>Complete, high-quality genomes from long-read metagenomic sequencing of two wolf lichen thalli reveals enigmatic genome architecture.</title>
        <authorList>
            <person name="McKenzie S.K."/>
            <person name="Walston R.F."/>
            <person name="Allen J.L."/>
        </authorList>
    </citation>
    <scope>NUCLEOTIDE SEQUENCE [LARGE SCALE GENOMIC DNA]</scope>
    <source>
        <strain evidence="18">WasteWater1</strain>
    </source>
</reference>
<dbReference type="EMBL" id="JACCJB010000008">
    <property type="protein sequence ID" value="KAF6224980.1"/>
    <property type="molecule type" value="Genomic_DNA"/>
</dbReference>
<dbReference type="SUPFAM" id="SSF55120">
    <property type="entry name" value="Pseudouridine synthase"/>
    <property type="match status" value="1"/>
</dbReference>
<evidence type="ECO:0000256" key="13">
    <source>
        <dbReference type="ARBA" id="ARBA00080858"/>
    </source>
</evidence>
<dbReference type="GeneID" id="59338567"/>
<dbReference type="Gene3D" id="3.30.70.660">
    <property type="entry name" value="Pseudouridine synthase I, catalytic domain, C-terminal subdomain"/>
    <property type="match status" value="1"/>
</dbReference>
<dbReference type="AlphaFoldDB" id="A0A8H6CKG5"/>
<evidence type="ECO:0000256" key="11">
    <source>
        <dbReference type="ARBA" id="ARBA00073968"/>
    </source>
</evidence>
<proteinExistence type="inferred from homology"/>
<dbReference type="Pfam" id="PF01416">
    <property type="entry name" value="PseudoU_synth_1"/>
    <property type="match status" value="1"/>
</dbReference>
<gene>
    <name evidence="18" type="ORF">HO133_010175</name>
</gene>
<organism evidence="18 19">
    <name type="scientific">Letharia lupina</name>
    <dbReference type="NCBI Taxonomy" id="560253"/>
    <lineage>
        <taxon>Eukaryota</taxon>
        <taxon>Fungi</taxon>
        <taxon>Dikarya</taxon>
        <taxon>Ascomycota</taxon>
        <taxon>Pezizomycotina</taxon>
        <taxon>Lecanoromycetes</taxon>
        <taxon>OSLEUM clade</taxon>
        <taxon>Lecanoromycetidae</taxon>
        <taxon>Lecanorales</taxon>
        <taxon>Lecanorineae</taxon>
        <taxon>Parmeliaceae</taxon>
        <taxon>Letharia</taxon>
    </lineage>
</organism>
<comment type="catalytic activity">
    <reaction evidence="1">
        <text>a uridine in mRNA = a pseudouridine in mRNA</text>
        <dbReference type="Rhea" id="RHEA:56644"/>
        <dbReference type="Rhea" id="RHEA-COMP:14658"/>
        <dbReference type="Rhea" id="RHEA-COMP:14659"/>
        <dbReference type="ChEBI" id="CHEBI:65314"/>
        <dbReference type="ChEBI" id="CHEBI:65315"/>
    </reaction>
</comment>
<evidence type="ECO:0000313" key="19">
    <source>
        <dbReference type="Proteomes" id="UP000593566"/>
    </source>
</evidence>
<dbReference type="GO" id="GO:0009982">
    <property type="term" value="F:pseudouridine synthase activity"/>
    <property type="evidence" value="ECO:0007669"/>
    <property type="project" value="InterPro"/>
</dbReference>
<dbReference type="CDD" id="cd02568">
    <property type="entry name" value="PseudoU_synth_PUS1_PUS2"/>
    <property type="match status" value="1"/>
</dbReference>
<evidence type="ECO:0000256" key="14">
    <source>
        <dbReference type="PIRSR" id="PIRSR641708-1"/>
    </source>
</evidence>
<keyword evidence="7" id="KW-0413">Isomerase</keyword>
<dbReference type="Proteomes" id="UP000593566">
    <property type="component" value="Unassembled WGS sequence"/>
</dbReference>
<dbReference type="GO" id="GO:0006397">
    <property type="term" value="P:mRNA processing"/>
    <property type="evidence" value="ECO:0007669"/>
    <property type="project" value="UniProtKB-KW"/>
</dbReference>
<keyword evidence="19" id="KW-1185">Reference proteome</keyword>
<evidence type="ECO:0000256" key="7">
    <source>
        <dbReference type="ARBA" id="ARBA00023235"/>
    </source>
</evidence>
<protein>
    <recommendedName>
        <fullName evidence="11">tRNA pseudouridine synthase 1</fullName>
    </recommendedName>
    <alternativeName>
        <fullName evidence="12">tRNA pseudouridylate synthase 1</fullName>
    </alternativeName>
    <alternativeName>
        <fullName evidence="13">tRNA-uridine isomerase 1</fullName>
    </alternativeName>
</protein>
<dbReference type="FunFam" id="3.30.70.660:FF:000002">
    <property type="entry name" value="tRNA pseudouridine synthase"/>
    <property type="match status" value="1"/>
</dbReference>
<feature type="binding site" evidence="15">
    <location>
        <position position="277"/>
    </location>
    <ligand>
        <name>substrate</name>
    </ligand>
</feature>
<evidence type="ECO:0000259" key="17">
    <source>
        <dbReference type="Pfam" id="PF01416"/>
    </source>
</evidence>
<evidence type="ECO:0000256" key="10">
    <source>
        <dbReference type="ARBA" id="ARBA00053072"/>
    </source>
</evidence>
<comment type="catalytic activity">
    <reaction evidence="2">
        <text>uridine in snRNA = pseudouridine in snRNA</text>
        <dbReference type="Rhea" id="RHEA:51124"/>
        <dbReference type="Rhea" id="RHEA-COMP:12891"/>
        <dbReference type="Rhea" id="RHEA-COMP:12892"/>
        <dbReference type="ChEBI" id="CHEBI:65314"/>
        <dbReference type="ChEBI" id="CHEBI:65315"/>
    </reaction>
</comment>
<dbReference type="PANTHER" id="PTHR11142:SF4">
    <property type="entry name" value="PSEUDOURIDYLATE SYNTHASE 1 HOMOLOG"/>
    <property type="match status" value="1"/>
</dbReference>
<dbReference type="GO" id="GO:0005634">
    <property type="term" value="C:nucleus"/>
    <property type="evidence" value="ECO:0007669"/>
    <property type="project" value="UniProtKB-SubCell"/>
</dbReference>
<evidence type="ECO:0000256" key="16">
    <source>
        <dbReference type="SAM" id="Coils"/>
    </source>
</evidence>
<evidence type="ECO:0000256" key="15">
    <source>
        <dbReference type="PIRSR" id="PIRSR641708-2"/>
    </source>
</evidence>
<keyword evidence="6" id="KW-0819">tRNA processing</keyword>
<dbReference type="PANTHER" id="PTHR11142">
    <property type="entry name" value="PSEUDOURIDYLATE SYNTHASE"/>
    <property type="match status" value="1"/>
</dbReference>
<dbReference type="InterPro" id="IPR041708">
    <property type="entry name" value="PUS1/PUS2-like"/>
</dbReference>
<evidence type="ECO:0000256" key="3">
    <source>
        <dbReference type="ARBA" id="ARBA00004123"/>
    </source>
</evidence>
<dbReference type="GO" id="GO:0031119">
    <property type="term" value="P:tRNA pseudouridine synthesis"/>
    <property type="evidence" value="ECO:0007669"/>
    <property type="project" value="InterPro"/>
</dbReference>
<name>A0A8H6CKG5_9LECA</name>
<feature type="coiled-coil region" evidence="16">
    <location>
        <begin position="295"/>
        <end position="322"/>
    </location>
</feature>
<evidence type="ECO:0000313" key="18">
    <source>
        <dbReference type="EMBL" id="KAF6224980.1"/>
    </source>
</evidence>
<dbReference type="GO" id="GO:0031120">
    <property type="term" value="P:snRNA pseudouridine synthesis"/>
    <property type="evidence" value="ECO:0007669"/>
    <property type="project" value="UniProtKB-ARBA"/>
</dbReference>
<evidence type="ECO:0000256" key="6">
    <source>
        <dbReference type="ARBA" id="ARBA00022694"/>
    </source>
</evidence>
<keyword evidence="16" id="KW-0175">Coiled coil</keyword>
<dbReference type="FunFam" id="3.30.70.580:FF:000002">
    <property type="entry name" value="tRNA pseudouridine synthase"/>
    <property type="match status" value="1"/>
</dbReference>
<keyword evidence="8" id="KW-0539">Nucleus</keyword>
<evidence type="ECO:0000256" key="5">
    <source>
        <dbReference type="ARBA" id="ARBA00022664"/>
    </source>
</evidence>
<dbReference type="InterPro" id="IPR001406">
    <property type="entry name" value="PsdUridine_synth_TruA"/>
</dbReference>
<comment type="caution">
    <text evidence="18">The sequence shown here is derived from an EMBL/GenBank/DDBJ whole genome shotgun (WGS) entry which is preliminary data.</text>
</comment>
<dbReference type="InterPro" id="IPR020094">
    <property type="entry name" value="TruA/RsuA/RluB/E/F_N"/>
</dbReference>
<dbReference type="Gene3D" id="3.30.70.580">
    <property type="entry name" value="Pseudouridine synthase I, catalytic domain, N-terminal subdomain"/>
    <property type="match status" value="1"/>
</dbReference>
<feature type="domain" description="Pseudouridine synthase I TruA alpha/beta" evidence="17">
    <location>
        <begin position="465"/>
        <end position="561"/>
    </location>
</feature>
<dbReference type="InterPro" id="IPR020103">
    <property type="entry name" value="PsdUridine_synth_cat_dom_sf"/>
</dbReference>
<dbReference type="GO" id="GO:0003723">
    <property type="term" value="F:RNA binding"/>
    <property type="evidence" value="ECO:0007669"/>
    <property type="project" value="InterPro"/>
</dbReference>
<dbReference type="InterPro" id="IPR020097">
    <property type="entry name" value="PsdUridine_synth_TruA_a/b_dom"/>
</dbReference>
<evidence type="ECO:0000256" key="2">
    <source>
        <dbReference type="ARBA" id="ARBA00001832"/>
    </source>
</evidence>
<evidence type="ECO:0000256" key="8">
    <source>
        <dbReference type="ARBA" id="ARBA00023242"/>
    </source>
</evidence>
<comment type="function">
    <text evidence="10">Formation of pseudouridine at positions 27 and 28 in the anticodon stem and loop of transfer RNAs; at positions 34 and 36 of intron-containing precursor tRNA(Ile) and at position 35 in the intron-containing tRNA(Tyr). Catalyzes pseudouridylation at position 44 in U2 snRNA. Also catalyzes pseudouridylation of mRNAs.</text>
</comment>